<dbReference type="Pfam" id="PF19560">
    <property type="entry name" value="DUF6082"/>
    <property type="match status" value="1"/>
</dbReference>
<dbReference type="EMBL" id="JACHJD010000006">
    <property type="protein sequence ID" value="MBB5104880.1"/>
    <property type="molecule type" value="Genomic_DNA"/>
</dbReference>
<comment type="caution">
    <text evidence="3">The sequence shown here is derived from an EMBL/GenBank/DDBJ whole genome shotgun (WGS) entry which is preliminary data.</text>
</comment>
<keyword evidence="4" id="KW-1185">Reference proteome</keyword>
<dbReference type="AlphaFoldDB" id="A0A7W8AUE9"/>
<dbReference type="InterPro" id="IPR045728">
    <property type="entry name" value="DUF6082"/>
</dbReference>
<gene>
    <name evidence="3" type="ORF">FHS40_003973</name>
</gene>
<reference evidence="3 4" key="1">
    <citation type="submission" date="2020-08" db="EMBL/GenBank/DDBJ databases">
        <title>Genomic Encyclopedia of Type Strains, Phase III (KMG-III): the genomes of soil and plant-associated and newly described type strains.</title>
        <authorList>
            <person name="Whitman W."/>
        </authorList>
    </citation>
    <scope>NUCLEOTIDE SEQUENCE [LARGE SCALE GENOMIC DNA]</scope>
    <source>
        <strain evidence="3 4">CECT 3146</strain>
    </source>
</reference>
<feature type="transmembrane region" description="Helical" evidence="2">
    <location>
        <begin position="12"/>
        <end position="41"/>
    </location>
</feature>
<feature type="transmembrane region" description="Helical" evidence="2">
    <location>
        <begin position="61"/>
        <end position="83"/>
    </location>
</feature>
<keyword evidence="2" id="KW-0812">Transmembrane</keyword>
<protein>
    <submittedName>
        <fullName evidence="3">Uncharacterized protein</fullName>
    </submittedName>
</protein>
<keyword evidence="1" id="KW-0175">Coiled coil</keyword>
<feature type="coiled-coil region" evidence="1">
    <location>
        <begin position="81"/>
        <end position="108"/>
    </location>
</feature>
<dbReference type="Proteomes" id="UP000549009">
    <property type="component" value="Unassembled WGS sequence"/>
</dbReference>
<sequence length="232" mass="25727">MPGRQAWRSARAIFLWSTVVTVGIALVGLASIMVSGLLIRGVESTNGGSRAAEKRSQIGDYFGGVSAVFSGVALLLLIATLLLQQRELRMQRQELAHQREELSASRAELHRSAEADLRSLHVQLTEMVMNNPDLAEVWDDLPRDSTTELRQNLFSNLTFNHYVLALSWGNFSEEDLVVYASSLLSSPAFLRYWNATRAHKSQLPADSAEGRMFRVFERALAAQRRGAPPSTA</sequence>
<evidence type="ECO:0000256" key="2">
    <source>
        <dbReference type="SAM" id="Phobius"/>
    </source>
</evidence>
<keyword evidence="2" id="KW-1133">Transmembrane helix</keyword>
<evidence type="ECO:0000313" key="4">
    <source>
        <dbReference type="Proteomes" id="UP000549009"/>
    </source>
</evidence>
<proteinExistence type="predicted"/>
<dbReference type="RefSeq" id="WP_229878703.1">
    <property type="nucleotide sequence ID" value="NZ_BMSQ01000002.1"/>
</dbReference>
<name>A0A7W8AUE9_STRST</name>
<keyword evidence="2" id="KW-0472">Membrane</keyword>
<evidence type="ECO:0000313" key="3">
    <source>
        <dbReference type="EMBL" id="MBB5104880.1"/>
    </source>
</evidence>
<evidence type="ECO:0000256" key="1">
    <source>
        <dbReference type="SAM" id="Coils"/>
    </source>
</evidence>
<accession>A0A7W8AUE9</accession>
<organism evidence="3 4">
    <name type="scientific">Streptomyces spectabilis</name>
    <dbReference type="NCBI Taxonomy" id="68270"/>
    <lineage>
        <taxon>Bacteria</taxon>
        <taxon>Bacillati</taxon>
        <taxon>Actinomycetota</taxon>
        <taxon>Actinomycetes</taxon>
        <taxon>Kitasatosporales</taxon>
        <taxon>Streptomycetaceae</taxon>
        <taxon>Streptomyces</taxon>
    </lineage>
</organism>